<feature type="compositionally biased region" description="Low complexity" evidence="2">
    <location>
        <begin position="157"/>
        <end position="169"/>
    </location>
</feature>
<feature type="region of interest" description="Disordered" evidence="2">
    <location>
        <begin position="45"/>
        <end position="91"/>
    </location>
</feature>
<feature type="region of interest" description="Disordered" evidence="2">
    <location>
        <begin position="225"/>
        <end position="244"/>
    </location>
</feature>
<feature type="region of interest" description="Disordered" evidence="2">
    <location>
        <begin position="1"/>
        <end position="28"/>
    </location>
</feature>
<dbReference type="EMBL" id="JAQGDS010000010">
    <property type="protein sequence ID" value="KAJ6257750.1"/>
    <property type="molecule type" value="Genomic_DNA"/>
</dbReference>
<feature type="region of interest" description="Disordered" evidence="2">
    <location>
        <begin position="103"/>
        <end position="180"/>
    </location>
</feature>
<feature type="coiled-coil region" evidence="1">
    <location>
        <begin position="317"/>
        <end position="414"/>
    </location>
</feature>
<evidence type="ECO:0000256" key="2">
    <source>
        <dbReference type="SAM" id="MobiDB-lite"/>
    </source>
</evidence>
<proteinExistence type="predicted"/>
<feature type="compositionally biased region" description="Basic and acidic residues" evidence="2">
    <location>
        <begin position="11"/>
        <end position="27"/>
    </location>
</feature>
<dbReference type="Gene3D" id="1.20.5.340">
    <property type="match status" value="1"/>
</dbReference>
<keyword evidence="1" id="KW-0175">Coiled coil</keyword>
<organism evidence="3 4">
    <name type="scientific">Drechslerella dactyloides</name>
    <name type="common">Nematode-trapping fungus</name>
    <name type="synonym">Arthrobotrys dactyloides</name>
    <dbReference type="NCBI Taxonomy" id="74499"/>
    <lineage>
        <taxon>Eukaryota</taxon>
        <taxon>Fungi</taxon>
        <taxon>Dikarya</taxon>
        <taxon>Ascomycota</taxon>
        <taxon>Pezizomycotina</taxon>
        <taxon>Orbiliomycetes</taxon>
        <taxon>Orbiliales</taxon>
        <taxon>Orbiliaceae</taxon>
        <taxon>Drechslerella</taxon>
    </lineage>
</organism>
<dbReference type="Proteomes" id="UP001221413">
    <property type="component" value="Unassembled WGS sequence"/>
</dbReference>
<evidence type="ECO:0000256" key="1">
    <source>
        <dbReference type="SAM" id="Coils"/>
    </source>
</evidence>
<evidence type="ECO:0000313" key="4">
    <source>
        <dbReference type="Proteomes" id="UP001221413"/>
    </source>
</evidence>
<dbReference type="AlphaFoldDB" id="A0AAD6ISD2"/>
<keyword evidence="4" id="KW-1185">Reference proteome</keyword>
<reference evidence="3" key="1">
    <citation type="submission" date="2023-01" db="EMBL/GenBank/DDBJ databases">
        <title>The chitinases involved in constricting ring structure development in the nematode-trapping fungus Drechslerella dactyloides.</title>
        <authorList>
            <person name="Wang R."/>
            <person name="Zhang L."/>
            <person name="Tang P."/>
            <person name="Li S."/>
            <person name="Liang L."/>
        </authorList>
    </citation>
    <scope>NUCLEOTIDE SEQUENCE</scope>
    <source>
        <strain evidence="3">YMF1.00031</strain>
    </source>
</reference>
<protein>
    <submittedName>
        <fullName evidence="3">Uncharacterized protein</fullName>
    </submittedName>
</protein>
<name>A0AAD6ISD2_DREDA</name>
<gene>
    <name evidence="3" type="ORF">Dda_7539</name>
</gene>
<feature type="compositionally biased region" description="Polar residues" evidence="2">
    <location>
        <begin position="49"/>
        <end position="58"/>
    </location>
</feature>
<sequence>MDVHAAVNNKVKKEGKNAGRQSGKEKTGCGFFLWRDEAKIRELKALSSAGKSSNTATPSRPLRQKKIPDTFTVFQKPGKPGNAKRNSDNAEITKAGDVVICLSDSTDTNDDPAPAPRSRKNKHSDDDEGNERTEKSRKAARTPNNTSPSKLLLMQETMASSTSFTSTSTIPDETPSSRFRKLNIATPATKARIQAEQRFDQITPVKKPNFRSFSSTPSATTLTDISDPFWSNAPPPSTAVTTPGRSLSCADEIVDIHDPVFSVLKVAGVSLEPKERGALETILKRPVQKQKGYLAAFTAKLFHRLPKLTLQLISPSRDKIRETYKNQKTKNDVLESENAKLVSKVDSLEHQRKSDEASLKSHRAEISRLQKANADLEIDLQDAEERASLEAERAEKFEEENARLQARLTKLEEEFDALG</sequence>
<accession>A0AAD6ISD2</accession>
<comment type="caution">
    <text evidence="3">The sequence shown here is derived from an EMBL/GenBank/DDBJ whole genome shotgun (WGS) entry which is preliminary data.</text>
</comment>
<evidence type="ECO:0000313" key="3">
    <source>
        <dbReference type="EMBL" id="KAJ6257750.1"/>
    </source>
</evidence>